<sequence>MDRYRSYREHDDKNRFFSPYRYESSDDHCMDTREKKDDRKSCVKDILKAILHAQKEVEKQKMEHRSSCKSCFDDLFAEKKKEIKKNTIPFILYNEDCKPFKAIGVMEYTCQQTKQTKLSCVSSYILKIKELDDNCAVLELLVFKHDHRTQNVCCQINHKEAKDLVGTGICITVDLSCFCAVSCLPAACLH</sequence>
<dbReference type="Pfam" id="PF10612">
    <property type="entry name" value="Spore-coat_CotZ"/>
    <property type="match status" value="1"/>
</dbReference>
<dbReference type="RefSeq" id="WP_150439353.1">
    <property type="nucleotide sequence ID" value="NZ_VYKL01000015.1"/>
</dbReference>
<dbReference type="EMBL" id="VYKL01000015">
    <property type="protein sequence ID" value="KAA9025698.1"/>
    <property type="molecule type" value="Genomic_DNA"/>
</dbReference>
<protein>
    <submittedName>
        <fullName evidence="1">Spore coat protein</fullName>
    </submittedName>
</protein>
<keyword evidence="1" id="KW-0167">Capsid protein</keyword>
<dbReference type="AlphaFoldDB" id="A0A5J5HVL3"/>
<reference evidence="1 2" key="1">
    <citation type="submission" date="2019-09" db="EMBL/GenBank/DDBJ databases">
        <title>Whole genome sequences of isolates from the Mars Exploration Rovers.</title>
        <authorList>
            <person name="Seuylemezian A."/>
            <person name="Vaishampayan P."/>
        </authorList>
    </citation>
    <scope>NUCLEOTIDE SEQUENCE [LARGE SCALE GENOMIC DNA]</scope>
    <source>
        <strain evidence="1 2">MER_TA_151</strain>
    </source>
</reference>
<dbReference type="OrthoDB" id="1655185at2"/>
<dbReference type="Proteomes" id="UP000326671">
    <property type="component" value="Unassembled WGS sequence"/>
</dbReference>
<keyword evidence="2" id="KW-1185">Reference proteome</keyword>
<accession>A0A5J5HVL3</accession>
<dbReference type="InterPro" id="IPR019593">
    <property type="entry name" value="Spore_coat_protein_Z/Y"/>
</dbReference>
<keyword evidence="1" id="KW-0946">Virion</keyword>
<comment type="caution">
    <text evidence="1">The sequence shown here is derived from an EMBL/GenBank/DDBJ whole genome shotgun (WGS) entry which is preliminary data.</text>
</comment>
<evidence type="ECO:0000313" key="2">
    <source>
        <dbReference type="Proteomes" id="UP000326671"/>
    </source>
</evidence>
<proteinExistence type="predicted"/>
<gene>
    <name evidence="1" type="ORF">F4V44_07335</name>
</gene>
<organism evidence="1 2">
    <name type="scientific">Niallia endozanthoxylica</name>
    <dbReference type="NCBI Taxonomy" id="2036016"/>
    <lineage>
        <taxon>Bacteria</taxon>
        <taxon>Bacillati</taxon>
        <taxon>Bacillota</taxon>
        <taxon>Bacilli</taxon>
        <taxon>Bacillales</taxon>
        <taxon>Bacillaceae</taxon>
        <taxon>Niallia</taxon>
    </lineage>
</organism>
<name>A0A5J5HVL3_9BACI</name>
<evidence type="ECO:0000313" key="1">
    <source>
        <dbReference type="EMBL" id="KAA9025698.1"/>
    </source>
</evidence>